<evidence type="ECO:0000313" key="3">
    <source>
        <dbReference type="Proteomes" id="UP000229506"/>
    </source>
</evidence>
<accession>A0A2M7UB99</accession>
<keyword evidence="1" id="KW-0472">Membrane</keyword>
<reference evidence="3" key="1">
    <citation type="submission" date="2017-09" db="EMBL/GenBank/DDBJ databases">
        <title>Depth-based differentiation of microbial function through sediment-hosted aquifers and enrichment of novel symbionts in the deep terrestrial subsurface.</title>
        <authorList>
            <person name="Probst A.J."/>
            <person name="Ladd B."/>
            <person name="Jarett J.K."/>
            <person name="Geller-Mcgrath D.E."/>
            <person name="Sieber C.M.K."/>
            <person name="Emerson J.B."/>
            <person name="Anantharaman K."/>
            <person name="Thomas B.C."/>
            <person name="Malmstrom R."/>
            <person name="Stieglmeier M."/>
            <person name="Klingl A."/>
            <person name="Woyke T."/>
            <person name="Ryan C.M."/>
            <person name="Banfield J.F."/>
        </authorList>
    </citation>
    <scope>NUCLEOTIDE SEQUENCE [LARGE SCALE GENOMIC DNA]</scope>
</reference>
<comment type="caution">
    <text evidence="2">The sequence shown here is derived from an EMBL/GenBank/DDBJ whole genome shotgun (WGS) entry which is preliminary data.</text>
</comment>
<name>A0A2M7UB99_9BACT</name>
<gene>
    <name evidence="2" type="ORF">COY12_00130</name>
</gene>
<proteinExistence type="predicted"/>
<sequence length="120" mass="13420">MIGIGFFGEKLTTYRLLFVGVILIAGIFSSMDEKFNLKSFFKRTIAIGLLTTLFLAINNAFIKQALVNNSLWTTNLWVAILNFMMLIPTIQLFKKDLKKLDIPHILPVGAMGVAKLTKGI</sequence>
<feature type="transmembrane region" description="Helical" evidence="1">
    <location>
        <begin position="43"/>
        <end position="62"/>
    </location>
</feature>
<dbReference type="EMBL" id="PFOF01000004">
    <property type="protein sequence ID" value="PIZ68491.1"/>
    <property type="molecule type" value="Genomic_DNA"/>
</dbReference>
<evidence type="ECO:0000256" key="1">
    <source>
        <dbReference type="SAM" id="Phobius"/>
    </source>
</evidence>
<keyword evidence="1" id="KW-1133">Transmembrane helix</keyword>
<evidence type="ECO:0008006" key="4">
    <source>
        <dbReference type="Google" id="ProtNLM"/>
    </source>
</evidence>
<evidence type="ECO:0000313" key="2">
    <source>
        <dbReference type="EMBL" id="PIZ68491.1"/>
    </source>
</evidence>
<keyword evidence="1" id="KW-0812">Transmembrane</keyword>
<feature type="transmembrane region" description="Helical" evidence="1">
    <location>
        <begin position="74"/>
        <end position="93"/>
    </location>
</feature>
<protein>
    <recommendedName>
        <fullName evidence="4">EamA domain-containing protein</fullName>
    </recommendedName>
</protein>
<dbReference type="AlphaFoldDB" id="A0A2M7UB99"/>
<organism evidence="2 3">
    <name type="scientific">Candidatus Roizmanbacteria bacterium CG_4_10_14_0_2_um_filter_33_96</name>
    <dbReference type="NCBI Taxonomy" id="1974821"/>
    <lineage>
        <taxon>Bacteria</taxon>
        <taxon>Candidatus Roizmaniibacteriota</taxon>
    </lineage>
</organism>
<dbReference type="Proteomes" id="UP000229506">
    <property type="component" value="Unassembled WGS sequence"/>
</dbReference>
<feature type="transmembrane region" description="Helical" evidence="1">
    <location>
        <begin position="12"/>
        <end position="31"/>
    </location>
</feature>